<dbReference type="PANTHER" id="PTHR16166">
    <property type="entry name" value="VACUOLAR PROTEIN SORTING-ASSOCIATED PROTEIN VPS13"/>
    <property type="match status" value="1"/>
</dbReference>
<keyword evidence="5" id="KW-1185">Reference proteome</keyword>
<name>A0ABD2QL30_9PLAT</name>
<feature type="domain" description="Chorein N-terminal" evidence="3">
    <location>
        <begin position="2"/>
        <end position="434"/>
    </location>
</feature>
<dbReference type="Proteomes" id="UP001626550">
    <property type="component" value="Unassembled WGS sequence"/>
</dbReference>
<gene>
    <name evidence="4" type="primary">VPS13A_6</name>
    <name evidence="4" type="ORF">Ciccas_001094</name>
</gene>
<dbReference type="AlphaFoldDB" id="A0ABD2QL30"/>
<proteinExistence type="inferred from homology"/>
<comment type="caution">
    <text evidence="4">The sequence shown here is derived from an EMBL/GenBank/DDBJ whole genome shotgun (WGS) entry which is preliminary data.</text>
</comment>
<dbReference type="InterPro" id="IPR026854">
    <property type="entry name" value="VPS13_N"/>
</dbReference>
<evidence type="ECO:0000313" key="5">
    <source>
        <dbReference type="Proteomes" id="UP001626550"/>
    </source>
</evidence>
<accession>A0ABD2QL30</accession>
<evidence type="ECO:0000313" key="4">
    <source>
        <dbReference type="EMBL" id="KAL3320236.1"/>
    </source>
</evidence>
<protein>
    <submittedName>
        <fullName evidence="4">Vacuolar protein sorting-associated protein 13A</fullName>
    </submittedName>
</protein>
<dbReference type="EMBL" id="JBJKFK010000067">
    <property type="protein sequence ID" value="KAL3320236.1"/>
    <property type="molecule type" value="Genomic_DNA"/>
</dbReference>
<comment type="similarity">
    <text evidence="1">Belongs to the VPS13 family.</text>
</comment>
<evidence type="ECO:0000259" key="3">
    <source>
        <dbReference type="Pfam" id="PF12624"/>
    </source>
</evidence>
<reference evidence="4 5" key="1">
    <citation type="submission" date="2024-11" db="EMBL/GenBank/DDBJ databases">
        <title>Adaptive evolution of stress response genes in parasites aligns with host niche diversity.</title>
        <authorList>
            <person name="Hahn C."/>
            <person name="Resl P."/>
        </authorList>
    </citation>
    <scope>NUCLEOTIDE SEQUENCE [LARGE SCALE GENOMIC DNA]</scope>
    <source>
        <strain evidence="4">EGGRZ-B1_66</strain>
        <tissue evidence="4">Body</tissue>
    </source>
</reference>
<evidence type="ECO:0000256" key="2">
    <source>
        <dbReference type="ARBA" id="ARBA00022448"/>
    </source>
</evidence>
<dbReference type="InterPro" id="IPR026847">
    <property type="entry name" value="VPS13"/>
</dbReference>
<sequence length="465" mass="53314">MVFETIIADVINRYLGTFLEQLDASQLNFGLISGKFYFSYGHFVIKGSVRLKNLNVKANAFDEFNLPVRISSGHLGLFIYHFMIPQDSLYLKIPFRNLYGEPVVAELEGLYLLIVPNADRLATEYNAEKEEKYLKEAKINTLKKIEEAKAAKAAMQDTTSNEDNFLQRLSAQIMKNLHVVIRDIHIRFEDSVSIPGTLFSSGITLSEIKLYSAPPGDYKVQSDQLAKQAIMECLAFYVNTTQETLTSHDLNLFRKRMASHIARPDNWATDLNYSSSYISSSSYPLLVFDPISVRANLFVNSQPEATNFTIPIFEGTITVSYVNVTIQRNQYTSTLAILDSRERLALRSKFRRFRPSGLASVNKENARTWWKFAYDSVAAYTVKRRKEMWSWPRIKTVVNQRREYIKLWFKKLEPDSTVTSSELKRIEQIEDYLDTHWQLKGILLKNPGPTREEVHTIGYSAVAGA</sequence>
<evidence type="ECO:0000256" key="1">
    <source>
        <dbReference type="ARBA" id="ARBA00006545"/>
    </source>
</evidence>
<dbReference type="PANTHER" id="PTHR16166:SF93">
    <property type="entry name" value="INTERMEMBRANE LIPID TRANSFER PROTEIN VPS13"/>
    <property type="match status" value="1"/>
</dbReference>
<keyword evidence="2" id="KW-0813">Transport</keyword>
<organism evidence="4 5">
    <name type="scientific">Cichlidogyrus casuarinus</name>
    <dbReference type="NCBI Taxonomy" id="1844966"/>
    <lineage>
        <taxon>Eukaryota</taxon>
        <taxon>Metazoa</taxon>
        <taxon>Spiralia</taxon>
        <taxon>Lophotrochozoa</taxon>
        <taxon>Platyhelminthes</taxon>
        <taxon>Monogenea</taxon>
        <taxon>Monopisthocotylea</taxon>
        <taxon>Dactylogyridea</taxon>
        <taxon>Ancyrocephalidae</taxon>
        <taxon>Cichlidogyrus</taxon>
    </lineage>
</organism>
<dbReference type="Pfam" id="PF12624">
    <property type="entry name" value="VPS13_N"/>
    <property type="match status" value="1"/>
</dbReference>